<proteinExistence type="predicted"/>
<evidence type="ECO:0008006" key="2">
    <source>
        <dbReference type="Google" id="ProtNLM"/>
    </source>
</evidence>
<dbReference type="AlphaFoldDB" id="A0A7S3CJV6"/>
<reference evidence="1" key="1">
    <citation type="submission" date="2021-01" db="EMBL/GenBank/DDBJ databases">
        <authorList>
            <person name="Corre E."/>
            <person name="Pelletier E."/>
            <person name="Niang G."/>
            <person name="Scheremetjew M."/>
            <person name="Finn R."/>
            <person name="Kale V."/>
            <person name="Holt S."/>
            <person name="Cochrane G."/>
            <person name="Meng A."/>
            <person name="Brown T."/>
            <person name="Cohen L."/>
        </authorList>
    </citation>
    <scope>NUCLEOTIDE SEQUENCE</scope>
    <source>
        <strain evidence="1">Ras09</strain>
    </source>
</reference>
<evidence type="ECO:0000313" key="1">
    <source>
        <dbReference type="EMBL" id="CAE0229823.1"/>
    </source>
</evidence>
<sequence>MLICSQLMLKIKNKFSIINYPLAMDMTQMMGQVPLFLLKSVTFLEALTAIISSDARYRPAYERNQKLGEHYLFVVQNTEIFGVISMISTLLLTHSEQFKTSVNSVEADSNTTKAIPQTFLSLTIISLKVLNNVIRMDVKFVQQILVENRILLDHLFHLINYLLVYSHENYDKNEDTKELLHETLLFIGYFALLNEQTQALLGRGENTIMQKLCNLPFPYFCDKKLKEILFPTLIMASYKSERNVAIMNQEISFDPLIKFLQDNMKEELPRIMEEEFDYQSISSLGETQKLKGRAADAKGMVRSPSISSTNSSGCSIQMESISNGNCPFLPLFMRFPRSKWQDAIDIFSKQV</sequence>
<dbReference type="PANTHER" id="PTHR31434:SF2">
    <property type="entry name" value="S PHASE CYCLIN A-ASSOCIATED PROTEIN IN THE ENDOPLASMIC RETICULUM"/>
    <property type="match status" value="1"/>
</dbReference>
<dbReference type="EMBL" id="HBIA01003100">
    <property type="protein sequence ID" value="CAE0229823.1"/>
    <property type="molecule type" value="Transcribed_RNA"/>
</dbReference>
<organism evidence="1">
    <name type="scientific">Strombidium rassoulzadegani</name>
    <dbReference type="NCBI Taxonomy" id="1082188"/>
    <lineage>
        <taxon>Eukaryota</taxon>
        <taxon>Sar</taxon>
        <taxon>Alveolata</taxon>
        <taxon>Ciliophora</taxon>
        <taxon>Intramacronucleata</taxon>
        <taxon>Spirotrichea</taxon>
        <taxon>Oligotrichia</taxon>
        <taxon>Strombidiidae</taxon>
        <taxon>Strombidium</taxon>
    </lineage>
</organism>
<accession>A0A7S3CJV6</accession>
<name>A0A7S3CJV6_9SPIT</name>
<protein>
    <recommendedName>
        <fullName evidence="2">Dymeclin</fullName>
    </recommendedName>
</protein>
<gene>
    <name evidence="1" type="ORF">SRAS04492_LOCUS1607</name>
</gene>
<dbReference type="PANTHER" id="PTHR31434">
    <property type="entry name" value="S PHASE CYCLIN A-ASSOCIATED PROTEIN IN THE ENDOPLASMIC RETICULUM"/>
    <property type="match status" value="1"/>
</dbReference>